<reference evidence="2" key="1">
    <citation type="journal article" date="2019" name="Int. J. Syst. Evol. Microbiol.">
        <title>The Global Catalogue of Microorganisms (GCM) 10K type strain sequencing project: providing services to taxonomists for standard genome sequencing and annotation.</title>
        <authorList>
            <consortium name="The Broad Institute Genomics Platform"/>
            <consortium name="The Broad Institute Genome Sequencing Center for Infectious Disease"/>
            <person name="Wu L."/>
            <person name="Ma J."/>
        </authorList>
    </citation>
    <scope>NUCLEOTIDE SEQUENCE [LARGE SCALE GENOMIC DNA]</scope>
    <source>
        <strain evidence="2">KCTC 42083</strain>
    </source>
</reference>
<dbReference type="Proteomes" id="UP000608923">
    <property type="component" value="Unassembled WGS sequence"/>
</dbReference>
<protein>
    <submittedName>
        <fullName evidence="1">Uncharacterized protein</fullName>
    </submittedName>
</protein>
<organism evidence="1 2">
    <name type="scientific">Alcaligenes pakistanensis</name>
    <dbReference type="NCBI Taxonomy" id="1482717"/>
    <lineage>
        <taxon>Bacteria</taxon>
        <taxon>Pseudomonadati</taxon>
        <taxon>Pseudomonadota</taxon>
        <taxon>Betaproteobacteria</taxon>
        <taxon>Burkholderiales</taxon>
        <taxon>Alcaligenaceae</taxon>
        <taxon>Alcaligenes</taxon>
    </lineage>
</organism>
<accession>A0A8H9M1I7</accession>
<dbReference type="EMBL" id="BMZN01000005">
    <property type="protein sequence ID" value="GHC56020.1"/>
    <property type="molecule type" value="Genomic_DNA"/>
</dbReference>
<gene>
    <name evidence="1" type="ORF">GCM10010096_31040</name>
</gene>
<name>A0A8H9M1I7_9BURK</name>
<evidence type="ECO:0000313" key="1">
    <source>
        <dbReference type="EMBL" id="GHC56020.1"/>
    </source>
</evidence>
<comment type="caution">
    <text evidence="1">The sequence shown here is derived from an EMBL/GenBank/DDBJ whole genome shotgun (WGS) entry which is preliminary data.</text>
</comment>
<proteinExistence type="predicted"/>
<dbReference type="AlphaFoldDB" id="A0A8H9M1I7"/>
<sequence length="102" mass="11633">MPTLRPTRPSRHAAGVGVEFDIVFSIPDYDWSGLTESTRNNLRDDHNQNFLAKLVNIARRCKAKQDLLQKSALNCLIDNSFFEFRGIDLPSHIKKTDTKIGF</sequence>
<keyword evidence="2" id="KW-1185">Reference proteome</keyword>
<evidence type="ECO:0000313" key="2">
    <source>
        <dbReference type="Proteomes" id="UP000608923"/>
    </source>
</evidence>